<evidence type="ECO:0000313" key="2">
    <source>
        <dbReference type="Proteomes" id="UP001596055"/>
    </source>
</evidence>
<dbReference type="RefSeq" id="WP_248155459.1">
    <property type="nucleotide sequence ID" value="NZ_JAKZAJ010000002.1"/>
</dbReference>
<proteinExistence type="predicted"/>
<keyword evidence="2" id="KW-1185">Reference proteome</keyword>
<gene>
    <name evidence="1" type="ORF">ACFPQA_08230</name>
</gene>
<dbReference type="Proteomes" id="UP001596055">
    <property type="component" value="Unassembled WGS sequence"/>
</dbReference>
<evidence type="ECO:0000313" key="1">
    <source>
        <dbReference type="EMBL" id="MFC5545034.1"/>
    </source>
</evidence>
<reference evidence="2" key="1">
    <citation type="journal article" date="2019" name="Int. J. Syst. Evol. Microbiol.">
        <title>The Global Catalogue of Microorganisms (GCM) 10K type strain sequencing project: providing services to taxonomists for standard genome sequencing and annotation.</title>
        <authorList>
            <consortium name="The Broad Institute Genomics Platform"/>
            <consortium name="The Broad Institute Genome Sequencing Center for Infectious Disease"/>
            <person name="Wu L."/>
            <person name="Ma J."/>
        </authorList>
    </citation>
    <scope>NUCLEOTIDE SEQUENCE [LARGE SCALE GENOMIC DNA]</scope>
    <source>
        <strain evidence="2">CGMCC 4.1799</strain>
    </source>
</reference>
<protein>
    <submittedName>
        <fullName evidence="1">Uncharacterized protein</fullName>
    </submittedName>
</protein>
<dbReference type="EMBL" id="JBHSNL010000001">
    <property type="protein sequence ID" value="MFC5545034.1"/>
    <property type="molecule type" value="Genomic_DNA"/>
</dbReference>
<name>A0ABW0RLF1_9GAMM</name>
<organism evidence="1 2">
    <name type="scientific">Marinobacter koreensis</name>
    <dbReference type="NCBI Taxonomy" id="335974"/>
    <lineage>
        <taxon>Bacteria</taxon>
        <taxon>Pseudomonadati</taxon>
        <taxon>Pseudomonadota</taxon>
        <taxon>Gammaproteobacteria</taxon>
        <taxon>Pseudomonadales</taxon>
        <taxon>Marinobacteraceae</taxon>
        <taxon>Marinobacter</taxon>
    </lineage>
</organism>
<sequence length="65" mass="6993">MNTNTSNAEIRAKLMDAEAILLHLSNAEKLLQQDSPEVLVTALAEKAQSLVSEASEALELQNKAS</sequence>
<accession>A0ABW0RLF1</accession>
<comment type="caution">
    <text evidence="1">The sequence shown here is derived from an EMBL/GenBank/DDBJ whole genome shotgun (WGS) entry which is preliminary data.</text>
</comment>